<name>A0AAU9IR87_9CILI</name>
<evidence type="ECO:0000313" key="4">
    <source>
        <dbReference type="Proteomes" id="UP001162131"/>
    </source>
</evidence>
<dbReference type="EMBL" id="CAJZBQ010000005">
    <property type="protein sequence ID" value="CAG9312010.1"/>
    <property type="molecule type" value="Genomic_DNA"/>
</dbReference>
<dbReference type="GO" id="GO:0016567">
    <property type="term" value="P:protein ubiquitination"/>
    <property type="evidence" value="ECO:0007669"/>
    <property type="project" value="InterPro"/>
</dbReference>
<dbReference type="CDD" id="cd16655">
    <property type="entry name" value="RING-Ubox_WDSUB1-like"/>
    <property type="match status" value="1"/>
</dbReference>
<comment type="caution">
    <text evidence="3">The sequence shown here is derived from an EMBL/GenBank/DDBJ whole genome shotgun (WGS) entry which is preliminary data.</text>
</comment>
<proteinExistence type="predicted"/>
<dbReference type="InterPro" id="IPR003613">
    <property type="entry name" value="Ubox_domain"/>
</dbReference>
<sequence length="191" mass="22683">MESEEFDESTSIPDNYICPITQEIMINPVVAADGHSYEKEAILKWFKTGHLTSPLTNEKLSSFSVIDNFRLKAIIKDFKESLSEVQRQKQLKIEEERAMKEKEEAYKVNLEKIQEENKANLEFLEEEKEKVKKLKENVEQMEREAEKLQEKVEEMNLERKISYEDKIIEYIANNLSFELAFSIRQSLRYIY</sequence>
<feature type="domain" description="U-box" evidence="2">
    <location>
        <begin position="11"/>
        <end position="85"/>
    </location>
</feature>
<dbReference type="Gene3D" id="3.30.40.10">
    <property type="entry name" value="Zinc/RING finger domain, C3HC4 (zinc finger)"/>
    <property type="match status" value="1"/>
</dbReference>
<evidence type="ECO:0000259" key="2">
    <source>
        <dbReference type="PROSITE" id="PS51698"/>
    </source>
</evidence>
<dbReference type="AlphaFoldDB" id="A0AAU9IR87"/>
<protein>
    <recommendedName>
        <fullName evidence="2">U-box domain-containing protein</fullName>
    </recommendedName>
</protein>
<keyword evidence="4" id="KW-1185">Reference proteome</keyword>
<evidence type="ECO:0000313" key="3">
    <source>
        <dbReference type="EMBL" id="CAG9312010.1"/>
    </source>
</evidence>
<dbReference type="SUPFAM" id="SSF57850">
    <property type="entry name" value="RING/U-box"/>
    <property type="match status" value="1"/>
</dbReference>
<evidence type="ECO:0000256" key="1">
    <source>
        <dbReference type="SAM" id="Coils"/>
    </source>
</evidence>
<keyword evidence="1" id="KW-0175">Coiled coil</keyword>
<dbReference type="PROSITE" id="PS51698">
    <property type="entry name" value="U_BOX"/>
    <property type="match status" value="1"/>
</dbReference>
<dbReference type="InterPro" id="IPR013083">
    <property type="entry name" value="Znf_RING/FYVE/PHD"/>
</dbReference>
<dbReference type="PANTHER" id="PTHR46573">
    <property type="entry name" value="WD REPEAT, SAM AND U-BOX DOMAIN-CONTAINING PROTEIN 1"/>
    <property type="match status" value="1"/>
</dbReference>
<dbReference type="GO" id="GO:0004842">
    <property type="term" value="F:ubiquitin-protein transferase activity"/>
    <property type="evidence" value="ECO:0007669"/>
    <property type="project" value="InterPro"/>
</dbReference>
<accession>A0AAU9IR87</accession>
<gene>
    <name evidence="3" type="ORF">BSTOLATCC_MIC5268</name>
</gene>
<organism evidence="3 4">
    <name type="scientific">Blepharisma stoltei</name>
    <dbReference type="NCBI Taxonomy" id="1481888"/>
    <lineage>
        <taxon>Eukaryota</taxon>
        <taxon>Sar</taxon>
        <taxon>Alveolata</taxon>
        <taxon>Ciliophora</taxon>
        <taxon>Postciliodesmatophora</taxon>
        <taxon>Heterotrichea</taxon>
        <taxon>Heterotrichida</taxon>
        <taxon>Blepharismidae</taxon>
        <taxon>Blepharisma</taxon>
    </lineage>
</organism>
<dbReference type="InterPro" id="IPR052085">
    <property type="entry name" value="WD-SAM-U-box"/>
</dbReference>
<dbReference type="SMART" id="SM00504">
    <property type="entry name" value="Ubox"/>
    <property type="match status" value="1"/>
</dbReference>
<feature type="coiled-coil region" evidence="1">
    <location>
        <begin position="75"/>
        <end position="165"/>
    </location>
</feature>
<dbReference type="Proteomes" id="UP001162131">
    <property type="component" value="Unassembled WGS sequence"/>
</dbReference>
<dbReference type="PANTHER" id="PTHR46573:SF1">
    <property type="entry name" value="WD REPEAT, SAM AND U-BOX DOMAIN-CONTAINING PROTEIN 1"/>
    <property type="match status" value="1"/>
</dbReference>
<reference evidence="3" key="1">
    <citation type="submission" date="2021-09" db="EMBL/GenBank/DDBJ databases">
        <authorList>
            <consortium name="AG Swart"/>
            <person name="Singh M."/>
            <person name="Singh A."/>
            <person name="Seah K."/>
            <person name="Emmerich C."/>
        </authorList>
    </citation>
    <scope>NUCLEOTIDE SEQUENCE</scope>
    <source>
        <strain evidence="3">ATCC30299</strain>
    </source>
</reference>
<dbReference type="Pfam" id="PF04564">
    <property type="entry name" value="U-box"/>
    <property type="match status" value="1"/>
</dbReference>